<dbReference type="AlphaFoldDB" id="A0A645HLR1"/>
<organism evidence="1">
    <name type="scientific">bioreactor metagenome</name>
    <dbReference type="NCBI Taxonomy" id="1076179"/>
    <lineage>
        <taxon>unclassified sequences</taxon>
        <taxon>metagenomes</taxon>
        <taxon>ecological metagenomes</taxon>
    </lineage>
</organism>
<proteinExistence type="predicted"/>
<dbReference type="EMBL" id="VSSQ01094833">
    <property type="protein sequence ID" value="MPN39179.1"/>
    <property type="molecule type" value="Genomic_DNA"/>
</dbReference>
<name>A0A645HLR1_9ZZZZ</name>
<comment type="caution">
    <text evidence="1">The sequence shown here is derived from an EMBL/GenBank/DDBJ whole genome shotgun (WGS) entry which is preliminary data.</text>
</comment>
<gene>
    <name evidence="1" type="ORF">SDC9_186707</name>
</gene>
<accession>A0A645HLR1</accession>
<protein>
    <submittedName>
        <fullName evidence="1">Uncharacterized protein</fullName>
    </submittedName>
</protein>
<reference evidence="1" key="1">
    <citation type="submission" date="2019-08" db="EMBL/GenBank/DDBJ databases">
        <authorList>
            <person name="Kucharzyk K."/>
            <person name="Murdoch R.W."/>
            <person name="Higgins S."/>
            <person name="Loffler F."/>
        </authorList>
    </citation>
    <scope>NUCLEOTIDE SEQUENCE</scope>
</reference>
<sequence length="60" mass="6824">MYKDSQIIMEAILALIRQGIPCLPVHDSIIAPEEHKELLCQAMDEAFFKLMGTHCPIEIK</sequence>
<evidence type="ECO:0000313" key="1">
    <source>
        <dbReference type="EMBL" id="MPN39179.1"/>
    </source>
</evidence>